<reference evidence="3 4" key="1">
    <citation type="submission" date="2024-04" db="EMBL/GenBank/DDBJ databases">
        <title>Tritrichomonas musculus Genome.</title>
        <authorList>
            <person name="Alves-Ferreira E."/>
            <person name="Grigg M."/>
            <person name="Lorenzi H."/>
            <person name="Galac M."/>
        </authorList>
    </citation>
    <scope>NUCLEOTIDE SEQUENCE [LARGE SCALE GENOMIC DNA]</scope>
    <source>
        <strain evidence="3 4">EAF2021</strain>
    </source>
</reference>
<dbReference type="SUPFAM" id="SSF81837">
    <property type="entry name" value="BEACH domain"/>
    <property type="match status" value="1"/>
</dbReference>
<dbReference type="Gene3D" id="2.60.120.200">
    <property type="match status" value="1"/>
</dbReference>
<gene>
    <name evidence="3" type="ORF">M9Y10_008222</name>
</gene>
<dbReference type="EMBL" id="JAPFFF010000014">
    <property type="protein sequence ID" value="KAK8870341.1"/>
    <property type="molecule type" value="Genomic_DNA"/>
</dbReference>
<protein>
    <recommendedName>
        <fullName evidence="2">BEACH domain-containing protein</fullName>
    </recommendedName>
</protein>
<sequence length="2340" mass="271541">MSNSQHTATSNNKTTVNMQTIYSVLEMKASITQDDLKILSELESDLYNQLPQVDKMKIDKLKRDLQIYPLEQALSHFPIDFNQFCLFKSVEEIVKNNENIKQLPKPLVVFIFFHLISLLYFKVQNEIDVGLMKSFIKALIKCPTSNQPLAAIFFQNLIDFILESQKSYLNKEFFQIAFDFIRTNSSINGAFYESFTNLCKDAFNLKEEELNSYVINIVFLLFTEKRSFIKRDDQSLLLKALDPFIKEDNPQIFNLLSTISMASKCQALKKIYSDFGEKIINKIADYPIKVSHQNECDKLPAVEISNRDQYSFVGTESHTFPNGFKPLPQQFYDNYDISQHFPNEIWNFCIEISDLLKKSSIEATDTFFSQMMSMYQEEKNSDLFYTHLSILLLLLQQNATPSRLLFSKVYLISEKVFNPNNVIFNEGGLDPIINYLRNEIVQILADKDPHILMEIMTKKNVYLFVEFLGRLLSISSKLDNFSTFKTFFADIIDVSTYLQAADLQHHNEKLSTIRSVIFSFTARLAKFSVFLEPEFARSFTHFIFESDITDQILLIFKLNFSLCKSGNKYLPLIERFSTILHICASRSVSNERYSILAFKITDMINSSLKHSKQTIELAYQLFDVIFQCFKVKPTSDFLLLVLSLLRIISSWKEDFTLNVEKIMFISTFIKNNELFEKVWFLNILTLITNSYVPPQSENALNQFYFIERPQFILFFLSCFGISPQFPQYLKVLSLNSQISPYNSRNCHDGCLDIVLLQFLAEGKEECNVTHRGISINLKIPTQAQKDYVFPLLISMFSSKTSYSVVSLLHKLCRMNDVNFLTLFESALAACTLRHSPYYLISSLPVINSSELSINSSKFSLTFWFKLDVQRIMRTRPAITFFSLSDKKSTLTLSFNINKFYLTYEIPKEKPSRIVYQFFLIDRTKSVSESIVAANFWHFLSISFATIDGKQSVWFSIDDIPLKLERQITKEYVTNLHPINFSKGKIELNIGQIKTNDPQRCRELGYIAEFCYYPRVLQSSESHEFCLQQPHDEQDFVEIVSKSSYFRSKTLLEIYDDYFVLQQFINALSIVLKPDFLYSLKYILPSISQQLNLSMTDDVLDCVIKMQPHDSSLYLTVYSIFEVLSDEHLEEEWIRTLIFNLSLWMKSDHISKYIILCHWTSTLLQNYAQIFKSMSKFSEVLRYFETTFKNDEDDCKYEYIKLLSKLAFLNFSNEDSNNLFAIAISSWSKPSFKFYLKLIRNIAGIIAPDQQKKMILYLHNIIQNPSFIFAHSNNENSNEIVHELLMTLHDLASLLNNVNESIVLMRLIPHTKINNDALFYDILNNLNDFPGFYPLLCGLSAISTQSEKDEQIIKDDREKIANKMIEIQKSLFPPVRQGTPTLANQKTVASTKPMNTISSPSVATAAKPQSLSQVKVINKVPLQPPTKTPVKQQQQKQQQSVSPSPKQGTSIKKFFSSPVDAAEVADKGYKLKMMYNELWYFWPIILSFKMNGYSNEKIFNFLANGTAELGNQNEKILTIQNICSLLTYISAGLQVQNLASKYLIALHDLINSNENLVLSEIVNQLVFISFYHISPHTHNSLFIKEFTKSPYHNENSHINYLIGSIFPMIKLNTISDIDDFANDRKVPSIGFEHLFDDKENFVAFPTLQIAMKVLTETRIRSDYAEIINYFAQKKRNGSCNKNPSLFDKMRTNYSDQFANVTVKLFANMSKCLRESKTAISGIDKLSYKQIDVDSKSLIAELKELQPKPELTNMLDFCRSRVLTPDFPPKIKKRLFTRPIKKNNHFQLKKADLTISNASLVNIKKSRHCEFQISKEFIKVIVDDADKLFRLRDIQVVYLFDTNLEFHTYIGRSYLIDLSRTSQNATLLSKYFSDYQVAKPDPSKWTSNFEYLIHLNNISGRSFNKTRQYPIFPNVLVNFSDYMCRNIASLRPDSIKINQPDINFLRWNGSFYNVVDFRLSRVIENESFFPPEFYYFPELFGDCQLPPWASTKFEFVYKMRKLLESQSVTNNLPKWIDMIWYDKEYVSTKHDHKVIFHLPHKSKDACVPPPPKLKENHDVEIMKNSNVVFSLCNKKTIGIITNDREIQFFLIVHENSQLTFKKIKNYQLDLDVSKYVFFATNDLINAFNKDTMNLTRYASNNIIDDKTIYCETPEFKEFDRSFVYSEDFSTIRSEYGHPYRSDKEIICFAASARFGFIAFATVDNVIHIQNTPKGKGDISRKLTSIPLKLLITKSWGFIVVQTQGEITILNQNGELIKTIKFEYDMNYWTTFSSVSGFDYIMFRYRINALCMFEAMYPEHVTFICEANDMVGVHYSQDFESLLIVNKLGKVTVKPIALSSMFK</sequence>
<name>A0ABR2IYG2_9EUKA</name>
<dbReference type="InterPro" id="IPR036372">
    <property type="entry name" value="BEACH_dom_sf"/>
</dbReference>
<dbReference type="Pfam" id="PF02138">
    <property type="entry name" value="Beach"/>
    <property type="match status" value="2"/>
</dbReference>
<proteinExistence type="predicted"/>
<organism evidence="3 4">
    <name type="scientific">Tritrichomonas musculus</name>
    <dbReference type="NCBI Taxonomy" id="1915356"/>
    <lineage>
        <taxon>Eukaryota</taxon>
        <taxon>Metamonada</taxon>
        <taxon>Parabasalia</taxon>
        <taxon>Tritrichomonadida</taxon>
        <taxon>Tritrichomonadidae</taxon>
        <taxon>Tritrichomonas</taxon>
    </lineage>
</organism>
<feature type="region of interest" description="Disordered" evidence="1">
    <location>
        <begin position="1421"/>
        <end position="1451"/>
    </location>
</feature>
<dbReference type="Gene3D" id="1.10.1540.10">
    <property type="entry name" value="BEACH domain"/>
    <property type="match status" value="2"/>
</dbReference>
<dbReference type="PANTHER" id="PTHR13743:SF161">
    <property type="entry name" value="BEIGE_BEACH DOMAIN CONTAINING PROTEIN"/>
    <property type="match status" value="1"/>
</dbReference>
<evidence type="ECO:0000256" key="1">
    <source>
        <dbReference type="SAM" id="MobiDB-lite"/>
    </source>
</evidence>
<feature type="domain" description="BEACH" evidence="2">
    <location>
        <begin position="1880"/>
        <end position="2041"/>
    </location>
</feature>
<dbReference type="InterPro" id="IPR013320">
    <property type="entry name" value="ConA-like_dom_sf"/>
</dbReference>
<feature type="compositionally biased region" description="Low complexity" evidence="1">
    <location>
        <begin position="1427"/>
        <end position="1446"/>
    </location>
</feature>
<dbReference type="SMART" id="SM01026">
    <property type="entry name" value="Beach"/>
    <property type="match status" value="1"/>
</dbReference>
<evidence type="ECO:0000313" key="3">
    <source>
        <dbReference type="EMBL" id="KAK8870341.1"/>
    </source>
</evidence>
<dbReference type="PANTHER" id="PTHR13743">
    <property type="entry name" value="BEIGE/BEACH-RELATED"/>
    <property type="match status" value="1"/>
</dbReference>
<accession>A0ABR2IYG2</accession>
<dbReference type="InterPro" id="IPR000409">
    <property type="entry name" value="BEACH_dom"/>
</dbReference>
<evidence type="ECO:0000259" key="2">
    <source>
        <dbReference type="SMART" id="SM01026"/>
    </source>
</evidence>
<dbReference type="SUPFAM" id="SSF49899">
    <property type="entry name" value="Concanavalin A-like lectins/glucanases"/>
    <property type="match status" value="1"/>
</dbReference>
<dbReference type="InterPro" id="IPR050865">
    <property type="entry name" value="BEACH_Domain"/>
</dbReference>
<evidence type="ECO:0000313" key="4">
    <source>
        <dbReference type="Proteomes" id="UP001470230"/>
    </source>
</evidence>
<dbReference type="Proteomes" id="UP001470230">
    <property type="component" value="Unassembled WGS sequence"/>
</dbReference>
<comment type="caution">
    <text evidence="3">The sequence shown here is derived from an EMBL/GenBank/DDBJ whole genome shotgun (WGS) entry which is preliminary data.</text>
</comment>
<keyword evidence="4" id="KW-1185">Reference proteome</keyword>